<dbReference type="CDD" id="cd07385">
    <property type="entry name" value="MPP_YkuE_C"/>
    <property type="match status" value="1"/>
</dbReference>
<feature type="transmembrane region" description="Helical" evidence="3">
    <location>
        <begin position="6"/>
        <end position="25"/>
    </location>
</feature>
<dbReference type="AlphaFoldDB" id="A0A2D3WGV4"/>
<sequence>MNPLFPLIVTLFFSMVHYLGYTRIVCHLHIKPHTRTILLAFLILNMVGIIGYLLSRYLLSPPKFIYFILSLSIGIGFILFMGIILYELLHLLQRNIPFNSEKRIFFKRATDIGFLSLGSAYLGAGIIEGAKEPAVQFVDINQNRFGGKSYRIVQISDIHIGGLIDREFVAKSVSMINHLNPDLIAITGDLSDAHIDVIKDAVSELRHLKSRYGTFYVVGNHEYFHSLNTTISFVKTLGIHVLENSAFKIDDFYIVGVYDLFGFRTQTHIPDIRDAIKNIPPDAPTLLLAHQPKYIEYLEGFAPSLILSGHTHGGQIWPFNYVVKLAQPYVKGLYPLAPNRHIYVNSGIGFWGPPMRLGSQAEITSISWS</sequence>
<evidence type="ECO:0000256" key="3">
    <source>
        <dbReference type="SAM" id="Phobius"/>
    </source>
</evidence>
<keyword evidence="2" id="KW-0378">Hydrolase</keyword>
<dbReference type="InterPro" id="IPR029052">
    <property type="entry name" value="Metallo-depent_PP-like"/>
</dbReference>
<evidence type="ECO:0000256" key="1">
    <source>
        <dbReference type="ARBA" id="ARBA00022723"/>
    </source>
</evidence>
<feature type="transmembrane region" description="Helical" evidence="3">
    <location>
        <begin position="37"/>
        <end position="58"/>
    </location>
</feature>
<dbReference type="SUPFAM" id="SSF56300">
    <property type="entry name" value="Metallo-dependent phosphatases"/>
    <property type="match status" value="1"/>
</dbReference>
<organism evidence="5 6">
    <name type="scientific">Sulfuricurvum kujiense</name>
    <dbReference type="NCBI Taxonomy" id="148813"/>
    <lineage>
        <taxon>Bacteria</taxon>
        <taxon>Pseudomonadati</taxon>
        <taxon>Campylobacterota</taxon>
        <taxon>Epsilonproteobacteria</taxon>
        <taxon>Campylobacterales</taxon>
        <taxon>Sulfurimonadaceae</taxon>
        <taxon>Sulfuricurvum</taxon>
    </lineage>
</organism>
<dbReference type="GO" id="GO:0016020">
    <property type="term" value="C:membrane"/>
    <property type="evidence" value="ECO:0007669"/>
    <property type="project" value="GOC"/>
</dbReference>
<feature type="transmembrane region" description="Helical" evidence="3">
    <location>
        <begin position="64"/>
        <end position="89"/>
    </location>
</feature>
<evidence type="ECO:0000313" key="6">
    <source>
        <dbReference type="Proteomes" id="UP000228859"/>
    </source>
</evidence>
<dbReference type="Proteomes" id="UP000228859">
    <property type="component" value="Unassembled WGS sequence"/>
</dbReference>
<dbReference type="GO" id="GO:0046872">
    <property type="term" value="F:metal ion binding"/>
    <property type="evidence" value="ECO:0007669"/>
    <property type="project" value="UniProtKB-KW"/>
</dbReference>
<name>A0A2D3WGV4_9BACT</name>
<proteinExistence type="predicted"/>
<dbReference type="GO" id="GO:0008758">
    <property type="term" value="F:UDP-2,3-diacylglucosamine hydrolase activity"/>
    <property type="evidence" value="ECO:0007669"/>
    <property type="project" value="TreeGrafter"/>
</dbReference>
<keyword evidence="1" id="KW-0479">Metal-binding</keyword>
<evidence type="ECO:0000256" key="2">
    <source>
        <dbReference type="ARBA" id="ARBA00022801"/>
    </source>
</evidence>
<feature type="domain" description="Calcineurin-like phosphoesterase" evidence="4">
    <location>
        <begin position="151"/>
        <end position="313"/>
    </location>
</feature>
<keyword evidence="3" id="KW-1133">Transmembrane helix</keyword>
<reference evidence="5 6" key="1">
    <citation type="journal article" date="2017" name="Front. Microbiol.">
        <title>Comparative Genomic Analysis of the Class Epsilonproteobacteria and Proposed Reclassification to Epsilonbacteraeota (phyl. nov.).</title>
        <authorList>
            <person name="Waite D.W."/>
            <person name="Vanwonterghem I."/>
            <person name="Rinke C."/>
            <person name="Parks D.H."/>
            <person name="Zhang Y."/>
            <person name="Takai K."/>
            <person name="Sievert S.M."/>
            <person name="Simon J."/>
            <person name="Campbell B.J."/>
            <person name="Hanson T.E."/>
            <person name="Woyke T."/>
            <person name="Klotz M.G."/>
            <person name="Hugenholtz P."/>
        </authorList>
    </citation>
    <scope>NUCLEOTIDE SEQUENCE [LARGE SCALE GENOMIC DNA]</scope>
    <source>
        <strain evidence="5">UBA12443</strain>
    </source>
</reference>
<evidence type="ECO:0000313" key="5">
    <source>
        <dbReference type="EMBL" id="DAB37516.1"/>
    </source>
</evidence>
<dbReference type="Gene3D" id="3.60.21.10">
    <property type="match status" value="1"/>
</dbReference>
<protein>
    <submittedName>
        <fullName evidence="5">Metallophosphoesterase</fullName>
    </submittedName>
</protein>
<gene>
    <name evidence="5" type="ORF">CFH83_10760</name>
</gene>
<comment type="caution">
    <text evidence="5">The sequence shown here is derived from an EMBL/GenBank/DDBJ whole genome shotgun (WGS) entry which is preliminary data.</text>
</comment>
<keyword evidence="3" id="KW-0472">Membrane</keyword>
<dbReference type="PANTHER" id="PTHR31302:SF31">
    <property type="entry name" value="PHOSPHODIESTERASE YAEI"/>
    <property type="match status" value="1"/>
</dbReference>
<evidence type="ECO:0000259" key="4">
    <source>
        <dbReference type="Pfam" id="PF00149"/>
    </source>
</evidence>
<accession>A0A2D3WGV4</accession>
<dbReference type="PANTHER" id="PTHR31302">
    <property type="entry name" value="TRANSMEMBRANE PROTEIN WITH METALLOPHOSPHOESTERASE DOMAIN-RELATED"/>
    <property type="match status" value="1"/>
</dbReference>
<dbReference type="GO" id="GO:0009245">
    <property type="term" value="P:lipid A biosynthetic process"/>
    <property type="evidence" value="ECO:0007669"/>
    <property type="project" value="TreeGrafter"/>
</dbReference>
<dbReference type="RefSeq" id="WP_294897215.1">
    <property type="nucleotide sequence ID" value="NZ_DLUI01000155.1"/>
</dbReference>
<dbReference type="EMBL" id="DLUI01000155">
    <property type="protein sequence ID" value="DAB37516.1"/>
    <property type="molecule type" value="Genomic_DNA"/>
</dbReference>
<keyword evidence="3" id="KW-0812">Transmembrane</keyword>
<dbReference type="InterPro" id="IPR051158">
    <property type="entry name" value="Metallophosphoesterase_sf"/>
</dbReference>
<dbReference type="InterPro" id="IPR004843">
    <property type="entry name" value="Calcineurin-like_PHP"/>
</dbReference>
<dbReference type="Pfam" id="PF00149">
    <property type="entry name" value="Metallophos"/>
    <property type="match status" value="1"/>
</dbReference>